<accession>A0A8S3WS84</accession>
<gene>
    <name evidence="1" type="ORF">PAPOLLO_LOCUS9599</name>
</gene>
<dbReference type="OrthoDB" id="410104at2759"/>
<proteinExistence type="predicted"/>
<reference evidence="1" key="1">
    <citation type="submission" date="2021-04" db="EMBL/GenBank/DDBJ databases">
        <authorList>
            <person name="Tunstrom K."/>
        </authorList>
    </citation>
    <scope>NUCLEOTIDE SEQUENCE</scope>
</reference>
<protein>
    <submittedName>
        <fullName evidence="1">(apollo) hypothetical protein</fullName>
    </submittedName>
</protein>
<name>A0A8S3WS84_PARAO</name>
<evidence type="ECO:0000313" key="1">
    <source>
        <dbReference type="EMBL" id="CAG4978255.1"/>
    </source>
</evidence>
<organism evidence="1 2">
    <name type="scientific">Parnassius apollo</name>
    <name type="common">Apollo butterfly</name>
    <name type="synonym">Papilio apollo</name>
    <dbReference type="NCBI Taxonomy" id="110799"/>
    <lineage>
        <taxon>Eukaryota</taxon>
        <taxon>Metazoa</taxon>
        <taxon>Ecdysozoa</taxon>
        <taxon>Arthropoda</taxon>
        <taxon>Hexapoda</taxon>
        <taxon>Insecta</taxon>
        <taxon>Pterygota</taxon>
        <taxon>Neoptera</taxon>
        <taxon>Endopterygota</taxon>
        <taxon>Lepidoptera</taxon>
        <taxon>Glossata</taxon>
        <taxon>Ditrysia</taxon>
        <taxon>Papilionoidea</taxon>
        <taxon>Papilionidae</taxon>
        <taxon>Parnassiinae</taxon>
        <taxon>Parnassini</taxon>
        <taxon>Parnassius</taxon>
        <taxon>Parnassius</taxon>
    </lineage>
</organism>
<evidence type="ECO:0000313" key="2">
    <source>
        <dbReference type="Proteomes" id="UP000691718"/>
    </source>
</evidence>
<dbReference type="Proteomes" id="UP000691718">
    <property type="component" value="Unassembled WGS sequence"/>
</dbReference>
<keyword evidence="2" id="KW-1185">Reference proteome</keyword>
<dbReference type="EMBL" id="CAJQZP010000693">
    <property type="protein sequence ID" value="CAG4978255.1"/>
    <property type="molecule type" value="Genomic_DNA"/>
</dbReference>
<comment type="caution">
    <text evidence="1">The sequence shown here is derived from an EMBL/GenBank/DDBJ whole genome shotgun (WGS) entry which is preliminary data.</text>
</comment>
<sequence length="106" mass="12486">MNSFFKARKNRKWTWVSPCGNTSNEICFILSNHPTRIRNVEVLHGFGFALDHRLVRATYMLDQGKRSRTAFKAKPKTLKMEEDISSYLEYSPTRNRTRRGHINLLQ</sequence>
<dbReference type="AlphaFoldDB" id="A0A8S3WS84"/>